<evidence type="ECO:0000313" key="2">
    <source>
        <dbReference type="Proteomes" id="UP001642487"/>
    </source>
</evidence>
<sequence>MDKISTFDVPDGFKILDGDALVILKTMSKGSAIGGLAAEIVKTRGFHVIGHSRRREGVPLLLVHVGAARSGSKTVVQMLARGHSKLDNEAPIPLPSDCLRLLAEGGALVSLAAEEKGRRRKLNGRGW</sequence>
<keyword evidence="2" id="KW-1185">Reference proteome</keyword>
<dbReference type="Proteomes" id="UP001642487">
    <property type="component" value="Chromosome 8"/>
</dbReference>
<dbReference type="EMBL" id="OZ021742">
    <property type="protein sequence ID" value="CAK9327923.1"/>
    <property type="molecule type" value="Genomic_DNA"/>
</dbReference>
<gene>
    <name evidence="1" type="ORF">CITCOLO1_LOCUS20320</name>
</gene>
<reference evidence="1 2" key="1">
    <citation type="submission" date="2024-03" db="EMBL/GenBank/DDBJ databases">
        <authorList>
            <person name="Gkanogiannis A."/>
            <person name="Becerra Lopez-Lavalle L."/>
        </authorList>
    </citation>
    <scope>NUCLEOTIDE SEQUENCE [LARGE SCALE GENOMIC DNA]</scope>
</reference>
<evidence type="ECO:0000313" key="1">
    <source>
        <dbReference type="EMBL" id="CAK9327923.1"/>
    </source>
</evidence>
<accession>A0ABP0Z7L5</accession>
<proteinExistence type="predicted"/>
<name>A0ABP0Z7L5_9ROSI</name>
<organism evidence="1 2">
    <name type="scientific">Citrullus colocynthis</name>
    <name type="common">colocynth</name>
    <dbReference type="NCBI Taxonomy" id="252529"/>
    <lineage>
        <taxon>Eukaryota</taxon>
        <taxon>Viridiplantae</taxon>
        <taxon>Streptophyta</taxon>
        <taxon>Embryophyta</taxon>
        <taxon>Tracheophyta</taxon>
        <taxon>Spermatophyta</taxon>
        <taxon>Magnoliopsida</taxon>
        <taxon>eudicotyledons</taxon>
        <taxon>Gunneridae</taxon>
        <taxon>Pentapetalae</taxon>
        <taxon>rosids</taxon>
        <taxon>fabids</taxon>
        <taxon>Cucurbitales</taxon>
        <taxon>Cucurbitaceae</taxon>
        <taxon>Benincaseae</taxon>
        <taxon>Citrullus</taxon>
    </lineage>
</organism>
<protein>
    <submittedName>
        <fullName evidence="1">Uncharacterized protein</fullName>
    </submittedName>
</protein>